<organism evidence="2">
    <name type="scientific">marine metagenome</name>
    <dbReference type="NCBI Taxonomy" id="408172"/>
    <lineage>
        <taxon>unclassified sequences</taxon>
        <taxon>metagenomes</taxon>
        <taxon>ecological metagenomes</taxon>
    </lineage>
</organism>
<dbReference type="InterPro" id="IPR028347">
    <property type="entry name" value="START_dom_prot"/>
</dbReference>
<dbReference type="InterPro" id="IPR051213">
    <property type="entry name" value="START_lipid_transfer"/>
</dbReference>
<accession>A0A383EPM9</accession>
<dbReference type="GO" id="GO:0005737">
    <property type="term" value="C:cytoplasm"/>
    <property type="evidence" value="ECO:0007669"/>
    <property type="project" value="UniProtKB-ARBA"/>
</dbReference>
<dbReference type="InterPro" id="IPR023393">
    <property type="entry name" value="START-like_dom_sf"/>
</dbReference>
<evidence type="ECO:0000259" key="1">
    <source>
        <dbReference type="PROSITE" id="PS50848"/>
    </source>
</evidence>
<sequence>IYCLLFFFANPNLQGADEAAWTKEAIDRGVTVWSRSRLDRMLPELRAQGQIHGELFHVMAVILDNERSPQWVPNCSESREIKRFDARTTWVYSATDSPWPVSDRDTVVKVVFEEIEPTQQYRVLMQAQPNLLPLVKGRVRIPYSKIYFLLTQVGANTIEIEYGLDVDPGGALPKWMVRRTARNTLIETIIALEAQVAQT</sequence>
<reference evidence="2" key="1">
    <citation type="submission" date="2018-05" db="EMBL/GenBank/DDBJ databases">
        <authorList>
            <person name="Lanie J.A."/>
            <person name="Ng W.-L."/>
            <person name="Kazmierczak K.M."/>
            <person name="Andrzejewski T.M."/>
            <person name="Davidsen T.M."/>
            <person name="Wayne K.J."/>
            <person name="Tettelin H."/>
            <person name="Glass J.I."/>
            <person name="Rusch D."/>
            <person name="Podicherti R."/>
            <person name="Tsui H.-C.T."/>
            <person name="Winkler M.E."/>
        </authorList>
    </citation>
    <scope>NUCLEOTIDE SEQUENCE</scope>
</reference>
<dbReference type="PANTHER" id="PTHR19308:SF14">
    <property type="entry name" value="START DOMAIN-CONTAINING PROTEIN"/>
    <property type="match status" value="1"/>
</dbReference>
<protein>
    <recommendedName>
        <fullName evidence="1">START domain-containing protein</fullName>
    </recommendedName>
</protein>
<gene>
    <name evidence="2" type="ORF">METZ01_LOCUS510902</name>
</gene>
<evidence type="ECO:0000313" key="2">
    <source>
        <dbReference type="EMBL" id="SVE58048.1"/>
    </source>
</evidence>
<feature type="domain" description="START" evidence="1">
    <location>
        <begin position="16"/>
        <end position="199"/>
    </location>
</feature>
<name>A0A383EPM9_9ZZZZ</name>
<dbReference type="PIRSF" id="PIRSF039033">
    <property type="entry name" value="START_dom"/>
    <property type="match status" value="1"/>
</dbReference>
<dbReference type="AlphaFoldDB" id="A0A383EPM9"/>
<dbReference type="GO" id="GO:0008289">
    <property type="term" value="F:lipid binding"/>
    <property type="evidence" value="ECO:0007669"/>
    <property type="project" value="InterPro"/>
</dbReference>
<dbReference type="PROSITE" id="PS50848">
    <property type="entry name" value="START"/>
    <property type="match status" value="1"/>
</dbReference>
<dbReference type="EMBL" id="UINC01227251">
    <property type="protein sequence ID" value="SVE58048.1"/>
    <property type="molecule type" value="Genomic_DNA"/>
</dbReference>
<dbReference type="PANTHER" id="PTHR19308">
    <property type="entry name" value="PHOSPHATIDYLCHOLINE TRANSFER PROTEIN"/>
    <property type="match status" value="1"/>
</dbReference>
<feature type="non-terminal residue" evidence="2">
    <location>
        <position position="1"/>
    </location>
</feature>
<proteinExistence type="predicted"/>
<dbReference type="SUPFAM" id="SSF55961">
    <property type="entry name" value="Bet v1-like"/>
    <property type="match status" value="1"/>
</dbReference>
<dbReference type="Gene3D" id="3.30.530.20">
    <property type="match status" value="1"/>
</dbReference>
<dbReference type="Pfam" id="PF01852">
    <property type="entry name" value="START"/>
    <property type="match status" value="1"/>
</dbReference>
<dbReference type="InterPro" id="IPR002913">
    <property type="entry name" value="START_lipid-bd_dom"/>
</dbReference>